<reference evidence="3" key="1">
    <citation type="submission" date="2022-08" db="EMBL/GenBank/DDBJ databases">
        <title>Genome sequencing of akame (Lates japonicus).</title>
        <authorList>
            <person name="Hashiguchi Y."/>
            <person name="Takahashi H."/>
        </authorList>
    </citation>
    <scope>NUCLEOTIDE SEQUENCE</scope>
    <source>
        <strain evidence="3">Kochi</strain>
    </source>
</reference>
<dbReference type="InterPro" id="IPR013783">
    <property type="entry name" value="Ig-like_fold"/>
</dbReference>
<comment type="caution">
    <text evidence="3">The sequence shown here is derived from an EMBL/GenBank/DDBJ whole genome shotgun (WGS) entry which is preliminary data.</text>
</comment>
<accession>A0AAD3NCZ8</accession>
<dbReference type="InterPro" id="IPR013098">
    <property type="entry name" value="Ig_I-set"/>
</dbReference>
<keyword evidence="3" id="KW-0675">Receptor</keyword>
<evidence type="ECO:0000256" key="1">
    <source>
        <dbReference type="SAM" id="MobiDB-lite"/>
    </source>
</evidence>
<evidence type="ECO:0000313" key="4">
    <source>
        <dbReference type="Proteomes" id="UP001279410"/>
    </source>
</evidence>
<gene>
    <name evidence="3" type="ORF">AKAME5_002136000</name>
</gene>
<feature type="compositionally biased region" description="Polar residues" evidence="1">
    <location>
        <begin position="1"/>
        <end position="20"/>
    </location>
</feature>
<dbReference type="Pfam" id="PF07679">
    <property type="entry name" value="I-set"/>
    <property type="match status" value="1"/>
</dbReference>
<dbReference type="InterPro" id="IPR036179">
    <property type="entry name" value="Ig-like_dom_sf"/>
</dbReference>
<proteinExistence type="predicted"/>
<evidence type="ECO:0000313" key="3">
    <source>
        <dbReference type="EMBL" id="GLD70043.1"/>
    </source>
</evidence>
<dbReference type="EMBL" id="BRZM01000324">
    <property type="protein sequence ID" value="GLD70043.1"/>
    <property type="molecule type" value="Genomic_DNA"/>
</dbReference>
<organism evidence="3 4">
    <name type="scientific">Lates japonicus</name>
    <name type="common">Japanese lates</name>
    <dbReference type="NCBI Taxonomy" id="270547"/>
    <lineage>
        <taxon>Eukaryota</taxon>
        <taxon>Metazoa</taxon>
        <taxon>Chordata</taxon>
        <taxon>Craniata</taxon>
        <taxon>Vertebrata</taxon>
        <taxon>Euteleostomi</taxon>
        <taxon>Actinopterygii</taxon>
        <taxon>Neopterygii</taxon>
        <taxon>Teleostei</taxon>
        <taxon>Neoteleostei</taxon>
        <taxon>Acanthomorphata</taxon>
        <taxon>Carangaria</taxon>
        <taxon>Carangaria incertae sedis</taxon>
        <taxon>Centropomidae</taxon>
        <taxon>Lates</taxon>
    </lineage>
</organism>
<feature type="domain" description="Immunoglobulin I-set" evidence="2">
    <location>
        <begin position="4"/>
        <end position="62"/>
    </location>
</feature>
<keyword evidence="4" id="KW-1185">Reference proteome</keyword>
<protein>
    <submittedName>
        <fullName evidence="3">Netrin receptor DCC</fullName>
    </submittedName>
</protein>
<dbReference type="AlphaFoldDB" id="A0AAD3NCZ8"/>
<feature type="region of interest" description="Disordered" evidence="1">
    <location>
        <begin position="1"/>
        <end position="27"/>
    </location>
</feature>
<evidence type="ECO:0000259" key="2">
    <source>
        <dbReference type="Pfam" id="PF07679"/>
    </source>
</evidence>
<dbReference type="Gene3D" id="2.60.40.10">
    <property type="entry name" value="Immunoglobulins"/>
    <property type="match status" value="1"/>
</dbReference>
<dbReference type="SUPFAM" id="SSF48726">
    <property type="entry name" value="Immunoglobulin"/>
    <property type="match status" value="1"/>
</dbReference>
<name>A0AAD3NCZ8_LATJO</name>
<sequence>MGPPTSSWSVLSRKPTTNSPLDEEWREDGSNLQILGLVKSDEGFYQCVAENSAGSSQAMAQLLLREPETDRYCSDSLTRLQNNKTIRDSAEICLLECHFNPQRVANGDPVTARDGFKAPGEDGFNENSAQ</sequence>
<dbReference type="Proteomes" id="UP001279410">
    <property type="component" value="Unassembled WGS sequence"/>
</dbReference>
<feature type="region of interest" description="Disordered" evidence="1">
    <location>
        <begin position="106"/>
        <end position="130"/>
    </location>
</feature>